<dbReference type="KEGG" id="tsu:Tresu_0335"/>
<dbReference type="RefSeq" id="WP_013700601.1">
    <property type="nucleotide sequence ID" value="NC_015385.1"/>
</dbReference>
<dbReference type="GeneID" id="302997552"/>
<dbReference type="AlphaFoldDB" id="F2NV57"/>
<protein>
    <recommendedName>
        <fullName evidence="1">DUF4145 domain-containing protein</fullName>
    </recommendedName>
</protein>
<dbReference type="HOGENOM" id="CLU_1089650_0_0_12"/>
<dbReference type="Pfam" id="PF13643">
    <property type="entry name" value="DUF4145"/>
    <property type="match status" value="1"/>
</dbReference>
<evidence type="ECO:0000313" key="3">
    <source>
        <dbReference type="Proteomes" id="UP000006852"/>
    </source>
</evidence>
<feature type="domain" description="DUF4145" evidence="1">
    <location>
        <begin position="142"/>
        <end position="209"/>
    </location>
</feature>
<sequence>MSTWRDIWKKSLKANRLYSLDPKKGNNAFAELQDEYEKKKKDGMIHYAIAEAYEYRHELDKALEKYKLAKDLFPVDHWKEVAQKTIDRVSQNQTAEDFFDKNNFKDLLWYTYQKVYEYVYLDDFVRYVCLSAISRADSEWPLSLVDFRSVLELQIKSTFHEIVQKYIYEQNYSLANIINELKARKLVSGGIANAMHKIRKSGNAATHQMKLFDDGDENNYWNSFDKDDSNNLNYLLTILEFFNNYNRENNIKLPD</sequence>
<name>F2NV57_TRES6</name>
<dbReference type="EMBL" id="CP002631">
    <property type="protein sequence ID" value="AEB13292.1"/>
    <property type="molecule type" value="Genomic_DNA"/>
</dbReference>
<dbReference type="STRING" id="869209.Tresu_0335"/>
<proteinExistence type="predicted"/>
<organism evidence="2 3">
    <name type="scientific">Treponema succinifaciens (strain ATCC 33096 / DSM 2489 / 6091)</name>
    <dbReference type="NCBI Taxonomy" id="869209"/>
    <lineage>
        <taxon>Bacteria</taxon>
        <taxon>Pseudomonadati</taxon>
        <taxon>Spirochaetota</taxon>
        <taxon>Spirochaetia</taxon>
        <taxon>Spirochaetales</taxon>
        <taxon>Treponemataceae</taxon>
        <taxon>Treponema</taxon>
    </lineage>
</organism>
<reference evidence="2 3" key="1">
    <citation type="journal article" date="2011" name="Stand. Genomic Sci.">
        <title>Complete genome sequence of Treponema succinifaciens type strain (6091).</title>
        <authorList>
            <person name="Han C."/>
            <person name="Gronow S."/>
            <person name="Teshima H."/>
            <person name="Lapidus A."/>
            <person name="Nolan M."/>
            <person name="Lucas S."/>
            <person name="Hammon N."/>
            <person name="Deshpande S."/>
            <person name="Cheng J.F."/>
            <person name="Zeytun A."/>
            <person name="Tapia R."/>
            <person name="Goodwin L."/>
            <person name="Pitluck S."/>
            <person name="Liolios K."/>
            <person name="Pagani I."/>
            <person name="Ivanova N."/>
            <person name="Mavromatis K."/>
            <person name="Mikhailova N."/>
            <person name="Huntemann M."/>
            <person name="Pati A."/>
            <person name="Chen A."/>
            <person name="Palaniappan K."/>
            <person name="Land M."/>
            <person name="Hauser L."/>
            <person name="Brambilla E.M."/>
            <person name="Rohde M."/>
            <person name="Goker M."/>
            <person name="Woyke T."/>
            <person name="Bristow J."/>
            <person name="Eisen J.A."/>
            <person name="Markowitz V."/>
            <person name="Hugenholtz P."/>
            <person name="Kyrpides N.C."/>
            <person name="Klenk H.P."/>
            <person name="Detter J.C."/>
        </authorList>
    </citation>
    <scope>NUCLEOTIDE SEQUENCE [LARGE SCALE GENOMIC DNA]</scope>
    <source>
        <strain evidence="3">ATCC 33096 / DSM 2489 / 6091</strain>
    </source>
</reference>
<evidence type="ECO:0000313" key="2">
    <source>
        <dbReference type="EMBL" id="AEB13292.1"/>
    </source>
</evidence>
<dbReference type="Proteomes" id="UP000006852">
    <property type="component" value="Chromosome"/>
</dbReference>
<evidence type="ECO:0000259" key="1">
    <source>
        <dbReference type="Pfam" id="PF13643"/>
    </source>
</evidence>
<dbReference type="InterPro" id="IPR025285">
    <property type="entry name" value="DUF4145"/>
</dbReference>
<keyword evidence="3" id="KW-1185">Reference proteome</keyword>
<gene>
    <name evidence="2" type="ordered locus">Tresu_0335</name>
</gene>
<accession>F2NV57</accession>
<reference evidence="3" key="2">
    <citation type="submission" date="2011-04" db="EMBL/GenBank/DDBJ databases">
        <title>The complete genome of chromosome of Treponema succinifaciens DSM 2489.</title>
        <authorList>
            <person name="Lucas S."/>
            <person name="Copeland A."/>
            <person name="Lapidus A."/>
            <person name="Bruce D."/>
            <person name="Goodwin L."/>
            <person name="Pitluck S."/>
            <person name="Peters L."/>
            <person name="Kyrpides N."/>
            <person name="Mavromatis K."/>
            <person name="Ivanova N."/>
            <person name="Ovchinnikova G."/>
            <person name="Teshima H."/>
            <person name="Detter J.C."/>
            <person name="Tapia R."/>
            <person name="Han C."/>
            <person name="Land M."/>
            <person name="Hauser L."/>
            <person name="Markowitz V."/>
            <person name="Cheng J.-F."/>
            <person name="Hugenholtz P."/>
            <person name="Woyke T."/>
            <person name="Wu D."/>
            <person name="Gronow S."/>
            <person name="Wellnitz S."/>
            <person name="Brambilla E."/>
            <person name="Klenk H.-P."/>
            <person name="Eisen J.A."/>
        </authorList>
    </citation>
    <scope>NUCLEOTIDE SEQUENCE [LARGE SCALE GENOMIC DNA]</scope>
    <source>
        <strain evidence="3">ATCC 33096 / DSM 2489 / 6091</strain>
    </source>
</reference>